<dbReference type="GO" id="GO:0006520">
    <property type="term" value="P:amino acid metabolic process"/>
    <property type="evidence" value="ECO:0007669"/>
    <property type="project" value="InterPro"/>
</dbReference>
<gene>
    <name evidence="8" type="ORF">UY92_C0009G0008</name>
</gene>
<dbReference type="Gene3D" id="3.40.640.10">
    <property type="entry name" value="Type I PLP-dependent aspartate aminotransferase-like (Major domain)"/>
    <property type="match status" value="1"/>
</dbReference>
<comment type="similarity">
    <text evidence="2 6">Belongs to the class-I pyridoxal-phosphate-dependent aminotransferase family.</text>
</comment>
<protein>
    <recommendedName>
        <fullName evidence="6">Aminotransferase</fullName>
        <ecNumber evidence="6">2.6.1.-</ecNumber>
    </recommendedName>
</protein>
<dbReference type="PANTHER" id="PTHR46383:SF1">
    <property type="entry name" value="ASPARTATE AMINOTRANSFERASE"/>
    <property type="match status" value="1"/>
</dbReference>
<evidence type="ECO:0000256" key="5">
    <source>
        <dbReference type="ARBA" id="ARBA00022898"/>
    </source>
</evidence>
<sequence length="396" mass="42301">MKLFGMLKSYIEIPPSATLRMNTLALAKKQRGERVYNLSAGEPFLPTDSGVIEAACRAMRAGQTHYPPVLGLPELRRAAAEWMNSTYATAYAPDEVIATCGGKFGLYALCRALLGPGDEALIIAPYWVSYPSLIQLAGASAVTVATAPERGWKASRQDLEQAITPRTRVIIFNNAANPTGVVYHREEIGALLECAAAHDLAVVSDEVYSGLVYDGRIFVSAGSFPEHHGRVFVVQSVSKHFAMTGWRVGFVLGDKGIIESLGVLQSQSTTGTASISQWAATAALAMAPAIMSEVSQKMSERRDALHSALQSTFGGFVAKPASGLYTLAALADLGVKDTASTAFCERLLEQANIALVPGAPFGQEGYVRFSFGEDSAELCAAVRALGEYLKKTRLLV</sequence>
<dbReference type="Proteomes" id="UP000033870">
    <property type="component" value="Unassembled WGS sequence"/>
</dbReference>
<dbReference type="GO" id="GO:0030170">
    <property type="term" value="F:pyridoxal phosphate binding"/>
    <property type="evidence" value="ECO:0007669"/>
    <property type="project" value="InterPro"/>
</dbReference>
<comment type="caution">
    <text evidence="8">The sequence shown here is derived from an EMBL/GenBank/DDBJ whole genome shotgun (WGS) entry which is preliminary data.</text>
</comment>
<dbReference type="FunFam" id="3.40.640.10:FF:000033">
    <property type="entry name" value="Aspartate aminotransferase"/>
    <property type="match status" value="1"/>
</dbReference>
<proteinExistence type="inferred from homology"/>
<evidence type="ECO:0000256" key="6">
    <source>
        <dbReference type="RuleBase" id="RU000481"/>
    </source>
</evidence>
<evidence type="ECO:0000313" key="8">
    <source>
        <dbReference type="EMBL" id="KKW42206.1"/>
    </source>
</evidence>
<comment type="cofactor">
    <cofactor evidence="1 6">
        <name>pyridoxal 5'-phosphate</name>
        <dbReference type="ChEBI" id="CHEBI:597326"/>
    </cofactor>
</comment>
<dbReference type="GO" id="GO:0008483">
    <property type="term" value="F:transaminase activity"/>
    <property type="evidence" value="ECO:0007669"/>
    <property type="project" value="UniProtKB-KW"/>
</dbReference>
<evidence type="ECO:0000256" key="3">
    <source>
        <dbReference type="ARBA" id="ARBA00022576"/>
    </source>
</evidence>
<dbReference type="EMBL" id="LCRX01000009">
    <property type="protein sequence ID" value="KKW42206.1"/>
    <property type="molecule type" value="Genomic_DNA"/>
</dbReference>
<dbReference type="PANTHER" id="PTHR46383">
    <property type="entry name" value="ASPARTATE AMINOTRANSFERASE"/>
    <property type="match status" value="1"/>
</dbReference>
<keyword evidence="5" id="KW-0663">Pyridoxal phosphate</keyword>
<dbReference type="CDD" id="cd00609">
    <property type="entry name" value="AAT_like"/>
    <property type="match status" value="1"/>
</dbReference>
<dbReference type="PROSITE" id="PS00105">
    <property type="entry name" value="AA_TRANSFER_CLASS_1"/>
    <property type="match status" value="1"/>
</dbReference>
<evidence type="ECO:0000256" key="2">
    <source>
        <dbReference type="ARBA" id="ARBA00007441"/>
    </source>
</evidence>
<organism evidence="8 9">
    <name type="scientific">Candidatus Magasanikbacteria bacterium GW2011_GWA2_56_11</name>
    <dbReference type="NCBI Taxonomy" id="1619044"/>
    <lineage>
        <taxon>Bacteria</taxon>
        <taxon>Candidatus Magasanikiibacteriota</taxon>
    </lineage>
</organism>
<dbReference type="InterPro" id="IPR050596">
    <property type="entry name" value="AspAT/PAT-like"/>
</dbReference>
<dbReference type="InterPro" id="IPR015422">
    <property type="entry name" value="PyrdxlP-dep_Trfase_small"/>
</dbReference>
<dbReference type="Gene3D" id="3.90.1150.10">
    <property type="entry name" value="Aspartate Aminotransferase, domain 1"/>
    <property type="match status" value="1"/>
</dbReference>
<dbReference type="SUPFAM" id="SSF53383">
    <property type="entry name" value="PLP-dependent transferases"/>
    <property type="match status" value="1"/>
</dbReference>
<keyword evidence="3 6" id="KW-0032">Aminotransferase</keyword>
<dbReference type="InterPro" id="IPR015421">
    <property type="entry name" value="PyrdxlP-dep_Trfase_major"/>
</dbReference>
<evidence type="ECO:0000259" key="7">
    <source>
        <dbReference type="Pfam" id="PF00155"/>
    </source>
</evidence>
<dbReference type="InterPro" id="IPR015424">
    <property type="entry name" value="PyrdxlP-dep_Trfase"/>
</dbReference>
<evidence type="ECO:0000256" key="4">
    <source>
        <dbReference type="ARBA" id="ARBA00022679"/>
    </source>
</evidence>
<accession>A0A0G1YG58</accession>
<dbReference type="Pfam" id="PF00155">
    <property type="entry name" value="Aminotran_1_2"/>
    <property type="match status" value="1"/>
</dbReference>
<dbReference type="STRING" id="1619044.UY92_C0009G0008"/>
<feature type="domain" description="Aminotransferase class I/classII large" evidence="7">
    <location>
        <begin position="35"/>
        <end position="385"/>
    </location>
</feature>
<dbReference type="EC" id="2.6.1.-" evidence="6"/>
<name>A0A0G1YG58_9BACT</name>
<reference evidence="8 9" key="1">
    <citation type="journal article" date="2015" name="Nature">
        <title>rRNA introns, odd ribosomes, and small enigmatic genomes across a large radiation of phyla.</title>
        <authorList>
            <person name="Brown C.T."/>
            <person name="Hug L.A."/>
            <person name="Thomas B.C."/>
            <person name="Sharon I."/>
            <person name="Castelle C.J."/>
            <person name="Singh A."/>
            <person name="Wilkins M.J."/>
            <person name="Williams K.H."/>
            <person name="Banfield J.F."/>
        </authorList>
    </citation>
    <scope>NUCLEOTIDE SEQUENCE [LARGE SCALE GENOMIC DNA]</scope>
</reference>
<evidence type="ECO:0000313" key="9">
    <source>
        <dbReference type="Proteomes" id="UP000033870"/>
    </source>
</evidence>
<dbReference type="AlphaFoldDB" id="A0A0G1YG58"/>
<dbReference type="InterPro" id="IPR004839">
    <property type="entry name" value="Aminotransferase_I/II_large"/>
</dbReference>
<evidence type="ECO:0000256" key="1">
    <source>
        <dbReference type="ARBA" id="ARBA00001933"/>
    </source>
</evidence>
<keyword evidence="4 6" id="KW-0808">Transferase</keyword>
<dbReference type="InterPro" id="IPR004838">
    <property type="entry name" value="NHTrfase_class1_PyrdxlP-BS"/>
</dbReference>